<evidence type="ECO:0000313" key="4">
    <source>
        <dbReference type="Proteomes" id="UP000679307"/>
    </source>
</evidence>
<dbReference type="Proteomes" id="UP000679307">
    <property type="component" value="Chromosome"/>
</dbReference>
<sequence>MTTTTDSDLGWDTDLGCEGPWVPAPAPVRPGVRVTGALLDARGAVSAAAGVSTTALSNTDLTTAAHEITALESQVAAYKLAVLAEARDRGQQGPVGDEADPDPAAWLAKLTGDPTEVLRGGLWIARLLQTKYHHTRRALEAGTLRLSQAKVLVRAAERAPRALTAEQITAAEESLVLTATGESSPTNTKGRPMTAARLRDEARRVFANMLPAKEEADAAEGDDLAAEEDDAARECYLSLNDRGDGTFRGTFVIPTLHGRILQAALERLTAPRRHTKDSTGAPITDESAQHGTSYGEKIGAGFCELIEHLSTTGFDHGNTIGLLITATLDKIAAGTGTGTLATGETISIRSIRRLACNAGHLPVVLGGESMPVDVGRSRRRFTRHQSHALAVLHDTCGVAGCERPFAWCELHHLTEWSRGGPTDLANALPLCGHHHRRAHDPAYEMRRHRGREYVLKKIRR</sequence>
<accession>A0ABX8EKS9</accession>
<proteinExistence type="predicted"/>
<feature type="domain" description="HNH nuclease" evidence="2">
    <location>
        <begin position="386"/>
        <end position="436"/>
    </location>
</feature>
<reference evidence="3 4" key="1">
    <citation type="submission" date="2021-05" db="EMBL/GenBank/DDBJ databases">
        <title>Complete genome of Nocardioides aquaticus KCTC 9944T isolated from meromictic and hypersaline Ekho Lake, Antarctica.</title>
        <authorList>
            <person name="Hwang K."/>
            <person name="Kim K.M."/>
            <person name="Choe H."/>
        </authorList>
    </citation>
    <scope>NUCLEOTIDE SEQUENCE [LARGE SCALE GENOMIC DNA]</scope>
    <source>
        <strain evidence="3 4">KCTC 9944</strain>
    </source>
</reference>
<dbReference type="CDD" id="cd00085">
    <property type="entry name" value="HNHc"/>
    <property type="match status" value="1"/>
</dbReference>
<evidence type="ECO:0000313" key="3">
    <source>
        <dbReference type="EMBL" id="QVT80500.1"/>
    </source>
</evidence>
<dbReference type="InterPro" id="IPR003615">
    <property type="entry name" value="HNH_nuc"/>
</dbReference>
<evidence type="ECO:0000256" key="1">
    <source>
        <dbReference type="SAM" id="MobiDB-lite"/>
    </source>
</evidence>
<dbReference type="Pfam" id="PF01844">
    <property type="entry name" value="HNH"/>
    <property type="match status" value="1"/>
</dbReference>
<evidence type="ECO:0000259" key="2">
    <source>
        <dbReference type="SMART" id="SM00507"/>
    </source>
</evidence>
<name>A0ABX8EKS9_9ACTN</name>
<dbReference type="RefSeq" id="WP_214056041.1">
    <property type="nucleotide sequence ID" value="NZ_BAAAHS010000050.1"/>
</dbReference>
<protein>
    <recommendedName>
        <fullName evidence="2">HNH nuclease domain-containing protein</fullName>
    </recommendedName>
</protein>
<keyword evidence="4" id="KW-1185">Reference proteome</keyword>
<dbReference type="InterPro" id="IPR002711">
    <property type="entry name" value="HNH"/>
</dbReference>
<dbReference type="SMART" id="SM00507">
    <property type="entry name" value="HNHc"/>
    <property type="match status" value="1"/>
</dbReference>
<feature type="region of interest" description="Disordered" evidence="1">
    <location>
        <begin position="273"/>
        <end position="292"/>
    </location>
</feature>
<organism evidence="3 4">
    <name type="scientific">Nocardioides aquaticus</name>
    <dbReference type="NCBI Taxonomy" id="160826"/>
    <lineage>
        <taxon>Bacteria</taxon>
        <taxon>Bacillati</taxon>
        <taxon>Actinomycetota</taxon>
        <taxon>Actinomycetes</taxon>
        <taxon>Propionibacteriales</taxon>
        <taxon>Nocardioidaceae</taxon>
        <taxon>Nocardioides</taxon>
    </lineage>
</organism>
<gene>
    <name evidence="3" type="ORF">ENKNEFLB_02899</name>
</gene>
<dbReference type="EMBL" id="CP075371">
    <property type="protein sequence ID" value="QVT80500.1"/>
    <property type="molecule type" value="Genomic_DNA"/>
</dbReference>
<dbReference type="Gene3D" id="1.10.30.50">
    <property type="match status" value="1"/>
</dbReference>